<accession>A0A7W9NLL9</accession>
<sequence length="160" mass="17765">METFRHELAIYLNDHLAGATGGVELANRIAHEHDDAELAGLARDVEADRDSLLRIMAALGVPQDHIKVAGGWLGEKLGRLKLNGHLFSRSPLSYVIELEAMRLGVDGKAAGWQTLRCLAEHDDRLDRTHLDELLARAEAQKETLETLRRRAAETVFVKPS</sequence>
<dbReference type="RefSeq" id="WP_184869613.1">
    <property type="nucleotide sequence ID" value="NZ_BAAAWY010000106.1"/>
</dbReference>
<gene>
    <name evidence="2" type="ORF">BJ998_008414</name>
</gene>
<comment type="caution">
    <text evidence="2">The sequence shown here is derived from an EMBL/GenBank/DDBJ whole genome shotgun (WGS) entry which is preliminary data.</text>
</comment>
<dbReference type="EMBL" id="JACHIR010000002">
    <property type="protein sequence ID" value="MBB5897155.1"/>
    <property type="molecule type" value="Genomic_DNA"/>
</dbReference>
<keyword evidence="1" id="KW-0175">Coiled coil</keyword>
<evidence type="ECO:0008006" key="4">
    <source>
        <dbReference type="Google" id="ProtNLM"/>
    </source>
</evidence>
<reference evidence="2 3" key="1">
    <citation type="submission" date="2020-08" db="EMBL/GenBank/DDBJ databases">
        <title>Sequencing the genomes of 1000 actinobacteria strains.</title>
        <authorList>
            <person name="Klenk H.-P."/>
        </authorList>
    </citation>
    <scope>NUCLEOTIDE SEQUENCE [LARGE SCALE GENOMIC DNA]</scope>
    <source>
        <strain evidence="2 3">DSM 43851</strain>
    </source>
</reference>
<proteinExistence type="predicted"/>
<keyword evidence="3" id="KW-1185">Reference proteome</keyword>
<dbReference type="AlphaFoldDB" id="A0A7W9NLL9"/>
<evidence type="ECO:0000313" key="2">
    <source>
        <dbReference type="EMBL" id="MBB5897155.1"/>
    </source>
</evidence>
<organism evidence="2 3">
    <name type="scientific">Kutzneria kofuensis</name>
    <dbReference type="NCBI Taxonomy" id="103725"/>
    <lineage>
        <taxon>Bacteria</taxon>
        <taxon>Bacillati</taxon>
        <taxon>Actinomycetota</taxon>
        <taxon>Actinomycetes</taxon>
        <taxon>Pseudonocardiales</taxon>
        <taxon>Pseudonocardiaceae</taxon>
        <taxon>Kutzneria</taxon>
    </lineage>
</organism>
<protein>
    <recommendedName>
        <fullName evidence="4">Ferritin-like metal-binding protein YciE</fullName>
    </recommendedName>
</protein>
<evidence type="ECO:0000256" key="1">
    <source>
        <dbReference type="SAM" id="Coils"/>
    </source>
</evidence>
<dbReference type="Proteomes" id="UP000585638">
    <property type="component" value="Unassembled WGS sequence"/>
</dbReference>
<name>A0A7W9NLL9_9PSEU</name>
<evidence type="ECO:0000313" key="3">
    <source>
        <dbReference type="Proteomes" id="UP000585638"/>
    </source>
</evidence>
<feature type="coiled-coil region" evidence="1">
    <location>
        <begin position="127"/>
        <end position="154"/>
    </location>
</feature>